<evidence type="ECO:0000259" key="3">
    <source>
        <dbReference type="Pfam" id="PF00294"/>
    </source>
</evidence>
<sequence>MRVFTTINSAQNRQPDCTKIEETLPPPSQGKLIDRGKTREGSVQGRTIRGGRNGFRFDPVPLAVTENKFVFQYHYFMSQKDRQDRSCFTSLKRSTVVAGNRIRIILKRAIHFQNDGRTHTGRSRRSCGGVGRNVADALLKLGLKNTRLISIVGNDELGKIILESLGIGGEIVKRMSDVDTAKMTVIVDVNGECHFYISEMECFALITPKLIKEYQPHLEKASFIVLDTSFELDVMRYVLDIASQTNIPGE</sequence>
<protein>
    <submittedName>
        <fullName evidence="4">Pseudouridine kinase</fullName>
    </submittedName>
</protein>
<gene>
    <name evidence="4" type="ORF">ALC53_09402</name>
</gene>
<dbReference type="GO" id="GO:0016301">
    <property type="term" value="F:kinase activity"/>
    <property type="evidence" value="ECO:0007669"/>
    <property type="project" value="UniProtKB-KW"/>
</dbReference>
<evidence type="ECO:0000256" key="1">
    <source>
        <dbReference type="ARBA" id="ARBA00022723"/>
    </source>
</evidence>
<dbReference type="SUPFAM" id="SSF53613">
    <property type="entry name" value="Ribokinase-like"/>
    <property type="match status" value="1"/>
</dbReference>
<dbReference type="PANTHER" id="PTHR42909">
    <property type="entry name" value="ZGC:136858"/>
    <property type="match status" value="1"/>
</dbReference>
<dbReference type="AlphaFoldDB" id="A0A195B714"/>
<dbReference type="PANTHER" id="PTHR42909:SF1">
    <property type="entry name" value="CARBOHYDRATE KINASE PFKB DOMAIN-CONTAINING PROTEIN"/>
    <property type="match status" value="1"/>
</dbReference>
<dbReference type="GO" id="GO:0005737">
    <property type="term" value="C:cytoplasm"/>
    <property type="evidence" value="ECO:0007669"/>
    <property type="project" value="TreeGrafter"/>
</dbReference>
<keyword evidence="4" id="KW-0418">Kinase</keyword>
<evidence type="ECO:0000313" key="4">
    <source>
        <dbReference type="EMBL" id="KYM80308.1"/>
    </source>
</evidence>
<dbReference type="GO" id="GO:0046872">
    <property type="term" value="F:metal ion binding"/>
    <property type="evidence" value="ECO:0007669"/>
    <property type="project" value="UniProtKB-KW"/>
</dbReference>
<accession>A0A195B714</accession>
<dbReference type="EMBL" id="KQ976574">
    <property type="protein sequence ID" value="KYM80308.1"/>
    <property type="molecule type" value="Genomic_DNA"/>
</dbReference>
<evidence type="ECO:0000313" key="5">
    <source>
        <dbReference type="Proteomes" id="UP000078540"/>
    </source>
</evidence>
<dbReference type="STRING" id="520822.A0A195B714"/>
<keyword evidence="4" id="KW-0808">Transferase</keyword>
<feature type="region of interest" description="Disordered" evidence="2">
    <location>
        <begin position="22"/>
        <end position="50"/>
    </location>
</feature>
<dbReference type="InterPro" id="IPR011611">
    <property type="entry name" value="PfkB_dom"/>
</dbReference>
<dbReference type="Pfam" id="PF00294">
    <property type="entry name" value="PfkB"/>
    <property type="match status" value="1"/>
</dbReference>
<reference evidence="4 5" key="1">
    <citation type="submission" date="2015-09" db="EMBL/GenBank/DDBJ databases">
        <title>Atta colombica WGS genome.</title>
        <authorList>
            <person name="Nygaard S."/>
            <person name="Hu H."/>
            <person name="Boomsma J."/>
            <person name="Zhang G."/>
        </authorList>
    </citation>
    <scope>NUCLEOTIDE SEQUENCE [LARGE SCALE GENOMIC DNA]</scope>
    <source>
        <strain evidence="4">Treedump-2</strain>
        <tissue evidence="4">Whole body</tissue>
    </source>
</reference>
<dbReference type="GO" id="GO:0016798">
    <property type="term" value="F:hydrolase activity, acting on glycosyl bonds"/>
    <property type="evidence" value="ECO:0007669"/>
    <property type="project" value="TreeGrafter"/>
</dbReference>
<keyword evidence="1" id="KW-0479">Metal-binding</keyword>
<organism evidence="4 5">
    <name type="scientific">Atta colombica</name>
    <dbReference type="NCBI Taxonomy" id="520822"/>
    <lineage>
        <taxon>Eukaryota</taxon>
        <taxon>Metazoa</taxon>
        <taxon>Ecdysozoa</taxon>
        <taxon>Arthropoda</taxon>
        <taxon>Hexapoda</taxon>
        <taxon>Insecta</taxon>
        <taxon>Pterygota</taxon>
        <taxon>Neoptera</taxon>
        <taxon>Endopterygota</taxon>
        <taxon>Hymenoptera</taxon>
        <taxon>Apocrita</taxon>
        <taxon>Aculeata</taxon>
        <taxon>Formicoidea</taxon>
        <taxon>Formicidae</taxon>
        <taxon>Myrmicinae</taxon>
        <taxon>Atta</taxon>
    </lineage>
</organism>
<evidence type="ECO:0000256" key="2">
    <source>
        <dbReference type="SAM" id="MobiDB-lite"/>
    </source>
</evidence>
<dbReference type="InterPro" id="IPR029056">
    <property type="entry name" value="Ribokinase-like"/>
</dbReference>
<keyword evidence="5" id="KW-1185">Reference proteome</keyword>
<name>A0A195B714_9HYME</name>
<feature type="domain" description="Carbohydrate kinase PfkB" evidence="3">
    <location>
        <begin position="116"/>
        <end position="232"/>
    </location>
</feature>
<dbReference type="GO" id="GO:0004730">
    <property type="term" value="F:pseudouridylate synthase activity"/>
    <property type="evidence" value="ECO:0007669"/>
    <property type="project" value="TreeGrafter"/>
</dbReference>
<dbReference type="Proteomes" id="UP000078540">
    <property type="component" value="Unassembled WGS sequence"/>
</dbReference>
<dbReference type="Gene3D" id="3.40.1190.20">
    <property type="match status" value="1"/>
</dbReference>
<dbReference type="GO" id="GO:0006796">
    <property type="term" value="P:phosphate-containing compound metabolic process"/>
    <property type="evidence" value="ECO:0007669"/>
    <property type="project" value="UniProtKB-ARBA"/>
</dbReference>
<proteinExistence type="predicted"/>